<accession>A0A6J5QJ65</accession>
<evidence type="ECO:0000313" key="2">
    <source>
        <dbReference type="EMBL" id="CAB4176327.1"/>
    </source>
</evidence>
<evidence type="ECO:0000313" key="3">
    <source>
        <dbReference type="EMBL" id="CAB4181491.1"/>
    </source>
</evidence>
<reference evidence="3" key="1">
    <citation type="submission" date="2020-05" db="EMBL/GenBank/DDBJ databases">
        <authorList>
            <person name="Chiriac C."/>
            <person name="Salcher M."/>
            <person name="Ghai R."/>
            <person name="Kavagutti S V."/>
        </authorList>
    </citation>
    <scope>NUCLEOTIDE SEQUENCE</scope>
</reference>
<dbReference type="EMBL" id="LR797011">
    <property type="protein sequence ID" value="CAB4181491.1"/>
    <property type="molecule type" value="Genomic_DNA"/>
</dbReference>
<proteinExistence type="predicted"/>
<evidence type="ECO:0000313" key="6">
    <source>
        <dbReference type="EMBL" id="CAB5227595.1"/>
    </source>
</evidence>
<dbReference type="EMBL" id="LR797263">
    <property type="protein sequence ID" value="CAB4198743.1"/>
    <property type="molecule type" value="Genomic_DNA"/>
</dbReference>
<dbReference type="InterPro" id="IPR001173">
    <property type="entry name" value="Glyco_trans_2-like"/>
</dbReference>
<evidence type="ECO:0000313" key="4">
    <source>
        <dbReference type="EMBL" id="CAB4198743.1"/>
    </source>
</evidence>
<protein>
    <submittedName>
        <fullName evidence="3">Glyco_tranf_GTA_type domain containing protein</fullName>
    </submittedName>
</protein>
<dbReference type="EMBL" id="LR796938">
    <property type="protein sequence ID" value="CAB4176327.1"/>
    <property type="molecule type" value="Genomic_DNA"/>
</dbReference>
<dbReference type="SUPFAM" id="SSF53448">
    <property type="entry name" value="Nucleotide-diphospho-sugar transferases"/>
    <property type="match status" value="1"/>
</dbReference>
<name>A0A6J5QJ65_9CAUD</name>
<dbReference type="InterPro" id="IPR029044">
    <property type="entry name" value="Nucleotide-diphossugar_trans"/>
</dbReference>
<feature type="domain" description="Glycosyltransferase 2-like" evidence="1">
    <location>
        <begin position="4"/>
        <end position="95"/>
    </location>
</feature>
<organism evidence="3">
    <name type="scientific">uncultured Caudovirales phage</name>
    <dbReference type="NCBI Taxonomy" id="2100421"/>
    <lineage>
        <taxon>Viruses</taxon>
        <taxon>Duplodnaviria</taxon>
        <taxon>Heunggongvirae</taxon>
        <taxon>Uroviricota</taxon>
        <taxon>Caudoviricetes</taxon>
        <taxon>Peduoviridae</taxon>
        <taxon>Maltschvirus</taxon>
        <taxon>Maltschvirus maltsch</taxon>
    </lineage>
</organism>
<dbReference type="CDD" id="cd00761">
    <property type="entry name" value="Glyco_tranf_GTA_type"/>
    <property type="match status" value="1"/>
</dbReference>
<sequence>MKVSVIIPSLASDKTKPYLRECVESLRATTDWDIIVVTNGINAPEPLNIDGITKRLHTRDQGQCNAVNIGFQLIEPNTDYVMICNDDMYFAPGWNKNLRFDYPCFSPNLIEPVNNSGSAEPFLKFDGGLTIEDFKQTDINLYIKAKINSLEVMFKGELIKNEESGFNFPVFIKKDLWNLIGGYDIAYDPWGSNGDTDLQTKINLAGVTPMRLTDVLVYHFSSKSGTFDGSHQDFYQNNIEYFKQKFGFDRDELESDVWYNKSMIPDDKSKIKYHQEKYNG</sequence>
<dbReference type="EMBL" id="LR798372">
    <property type="protein sequence ID" value="CAB5227595.1"/>
    <property type="molecule type" value="Genomic_DNA"/>
</dbReference>
<dbReference type="Pfam" id="PF00535">
    <property type="entry name" value="Glycos_transf_2"/>
    <property type="match status" value="1"/>
</dbReference>
<dbReference type="Gene3D" id="3.90.550.10">
    <property type="entry name" value="Spore Coat Polysaccharide Biosynthesis Protein SpsA, Chain A"/>
    <property type="match status" value="1"/>
</dbReference>
<gene>
    <name evidence="3" type="ORF">UFOVP1075_42</name>
    <name evidence="4" type="ORF">UFOVP1312_34</name>
    <name evidence="5" type="ORF">UFOVP1426_24</name>
    <name evidence="6" type="ORF">UFOVP1522_63</name>
    <name evidence="2" type="ORF">UFOVP989_24</name>
</gene>
<evidence type="ECO:0000313" key="5">
    <source>
        <dbReference type="EMBL" id="CAB4210594.1"/>
    </source>
</evidence>
<dbReference type="EMBL" id="LR797370">
    <property type="protein sequence ID" value="CAB4210594.1"/>
    <property type="molecule type" value="Genomic_DNA"/>
</dbReference>
<evidence type="ECO:0000259" key="1">
    <source>
        <dbReference type="Pfam" id="PF00535"/>
    </source>
</evidence>